<evidence type="ECO:0000313" key="1">
    <source>
        <dbReference type="EMBL" id="KKM63303.1"/>
    </source>
</evidence>
<sequence length="63" mass="7200">MEKYEIIPITTETFGDIGTHHLIRVNLEVEASNYLIEDGIGMFYNNNKLIHSVPADKVIVRKV</sequence>
<proteinExistence type="predicted"/>
<organism evidence="1">
    <name type="scientific">marine sediment metagenome</name>
    <dbReference type="NCBI Taxonomy" id="412755"/>
    <lineage>
        <taxon>unclassified sequences</taxon>
        <taxon>metagenomes</taxon>
        <taxon>ecological metagenomes</taxon>
    </lineage>
</organism>
<gene>
    <name evidence="1" type="ORF">LCGC14_1512810</name>
</gene>
<protein>
    <submittedName>
        <fullName evidence="1">Uncharacterized protein</fullName>
    </submittedName>
</protein>
<name>A0A0F9J175_9ZZZZ</name>
<dbReference type="AlphaFoldDB" id="A0A0F9J175"/>
<comment type="caution">
    <text evidence="1">The sequence shown here is derived from an EMBL/GenBank/DDBJ whole genome shotgun (WGS) entry which is preliminary data.</text>
</comment>
<accession>A0A0F9J175</accession>
<dbReference type="EMBL" id="LAZR01011124">
    <property type="protein sequence ID" value="KKM63303.1"/>
    <property type="molecule type" value="Genomic_DNA"/>
</dbReference>
<reference evidence="1" key="1">
    <citation type="journal article" date="2015" name="Nature">
        <title>Complex archaea that bridge the gap between prokaryotes and eukaryotes.</title>
        <authorList>
            <person name="Spang A."/>
            <person name="Saw J.H."/>
            <person name="Jorgensen S.L."/>
            <person name="Zaremba-Niedzwiedzka K."/>
            <person name="Martijn J."/>
            <person name="Lind A.E."/>
            <person name="van Eijk R."/>
            <person name="Schleper C."/>
            <person name="Guy L."/>
            <person name="Ettema T.J."/>
        </authorList>
    </citation>
    <scope>NUCLEOTIDE SEQUENCE</scope>
</reference>